<evidence type="ECO:0000256" key="1">
    <source>
        <dbReference type="ARBA" id="ARBA00001947"/>
    </source>
</evidence>
<dbReference type="Gene3D" id="2.30.250.10">
    <property type="entry name" value="Aminopeptidase i, Domain 2"/>
    <property type="match status" value="1"/>
</dbReference>
<evidence type="ECO:0000256" key="4">
    <source>
        <dbReference type="ARBA" id="ARBA00022670"/>
    </source>
</evidence>
<reference evidence="11 12" key="1">
    <citation type="submission" date="2021-02" db="EMBL/GenBank/DDBJ databases">
        <title>Activity-based single-cell genomes from oceanic crustal fluid captures similar information to metagenomic and metatranscriptomic surveys with orders of magnitude less sampling.</title>
        <authorList>
            <person name="D'Angelo T.S."/>
            <person name="Orcutt B.N."/>
        </authorList>
    </citation>
    <scope>NUCLEOTIDE SEQUENCE [LARGE SCALE GENOMIC DNA]</scope>
    <source>
        <strain evidence="11">AH-315-G02</strain>
    </source>
</reference>
<dbReference type="PANTHER" id="PTHR28570">
    <property type="entry name" value="ASPARTYL AMINOPEPTIDASE"/>
    <property type="match status" value="1"/>
</dbReference>
<evidence type="ECO:0000313" key="11">
    <source>
        <dbReference type="EMBL" id="MBN4068352.1"/>
    </source>
</evidence>
<proteinExistence type="inferred from homology"/>
<dbReference type="InterPro" id="IPR023358">
    <property type="entry name" value="Peptidase_M18_dom2"/>
</dbReference>
<dbReference type="EMBL" id="JAFITO010000011">
    <property type="protein sequence ID" value="MBN4068352.1"/>
    <property type="molecule type" value="Genomic_DNA"/>
</dbReference>
<comment type="caution">
    <text evidence="11">The sequence shown here is derived from an EMBL/GenBank/DDBJ whole genome shotgun (WGS) entry which is preliminary data.</text>
</comment>
<dbReference type="EC" id="3.4.11.-" evidence="10"/>
<dbReference type="SUPFAM" id="SSF101821">
    <property type="entry name" value="Aminopeptidase/glucanase lid domain"/>
    <property type="match status" value="1"/>
</dbReference>
<dbReference type="Gene3D" id="3.40.630.10">
    <property type="entry name" value="Zn peptidases"/>
    <property type="match status" value="1"/>
</dbReference>
<gene>
    <name evidence="11" type="ORF">JYU06_02360</name>
</gene>
<dbReference type="GO" id="GO:0004177">
    <property type="term" value="F:aminopeptidase activity"/>
    <property type="evidence" value="ECO:0007669"/>
    <property type="project" value="UniProtKB-KW"/>
</dbReference>
<sequence>MNSKQFNKEFFDFLQKCPTPFHTTEYLKNAFQEAGFTALHEDRDWEIGSSNGYYCIRDNGTIIGIKLAENLPMKKAWRMTAAHSDSPSLQIKPNPLKSSEAMQQLCVEVYGGPLLATWFDRDLGIGGRVSVLADNDTLRTCVIDFKRPVAIIPSLAIHLDRNANKDHSIEKQKHLYPLICQTVEKEISFDEILLQQIKNEYPDLVVCKILGFDLFCYDTNPPQFIGLNNDFIAAGRLDNLVSCFIGIKAILNGGTEENSLFLCSNHEEIGSASFAGAKGNFLSTVLERLIPEASLRSKLLHQSCLLSMDNAHAVHPNFPEKHDPEHLPMLNHGPVIKHNANQRYATTSKTAAIYKMIAGKLNIPVQEFAMNNDLACGSTIGPIAATNLGIQTVDLGVPSLAMHSIRETIGSQDPYMLYQTIAHFYSCAALPRVVS</sequence>
<protein>
    <recommendedName>
        <fullName evidence="10">M18 family aminopeptidase</fullName>
        <ecNumber evidence="10">3.4.11.-</ecNumber>
    </recommendedName>
</protein>
<evidence type="ECO:0000256" key="7">
    <source>
        <dbReference type="ARBA" id="ARBA00022833"/>
    </source>
</evidence>
<keyword evidence="12" id="KW-1185">Reference proteome</keyword>
<accession>A0ABS3AUN5</accession>
<evidence type="ECO:0000256" key="6">
    <source>
        <dbReference type="ARBA" id="ARBA00022801"/>
    </source>
</evidence>
<dbReference type="CDD" id="cd05658">
    <property type="entry name" value="M18_DAP"/>
    <property type="match status" value="1"/>
</dbReference>
<dbReference type="Proteomes" id="UP000717534">
    <property type="component" value="Unassembled WGS sequence"/>
</dbReference>
<comment type="similarity">
    <text evidence="2 9">Belongs to the peptidase M18 family.</text>
</comment>
<name>A0ABS3AUN5_9BACT</name>
<keyword evidence="4 9" id="KW-0645">Protease</keyword>
<evidence type="ECO:0000313" key="12">
    <source>
        <dbReference type="Proteomes" id="UP000717534"/>
    </source>
</evidence>
<dbReference type="SUPFAM" id="SSF53187">
    <property type="entry name" value="Zn-dependent exopeptidases"/>
    <property type="match status" value="1"/>
</dbReference>
<evidence type="ECO:0000256" key="10">
    <source>
        <dbReference type="RuleBase" id="RU004387"/>
    </source>
</evidence>
<evidence type="ECO:0000256" key="8">
    <source>
        <dbReference type="ARBA" id="ARBA00023049"/>
    </source>
</evidence>
<dbReference type="PANTHER" id="PTHR28570:SF3">
    <property type="entry name" value="ASPARTYL AMINOPEPTIDASE"/>
    <property type="match status" value="1"/>
</dbReference>
<dbReference type="Pfam" id="PF02127">
    <property type="entry name" value="Peptidase_M18"/>
    <property type="match status" value="1"/>
</dbReference>
<evidence type="ECO:0000256" key="2">
    <source>
        <dbReference type="ARBA" id="ARBA00008290"/>
    </source>
</evidence>
<dbReference type="PRINTS" id="PR00932">
    <property type="entry name" value="AMINO1PTASE"/>
</dbReference>
<keyword evidence="8 9" id="KW-0482">Metalloprotease</keyword>
<keyword evidence="6 9" id="KW-0378">Hydrolase</keyword>
<organism evidence="11 12">
    <name type="scientific">Desulfotalea psychrophila</name>
    <dbReference type="NCBI Taxonomy" id="84980"/>
    <lineage>
        <taxon>Bacteria</taxon>
        <taxon>Pseudomonadati</taxon>
        <taxon>Thermodesulfobacteriota</taxon>
        <taxon>Desulfobulbia</taxon>
        <taxon>Desulfobulbales</taxon>
        <taxon>Desulfocapsaceae</taxon>
        <taxon>Desulfotalea</taxon>
    </lineage>
</organism>
<dbReference type="InterPro" id="IPR001948">
    <property type="entry name" value="Peptidase_M18"/>
</dbReference>
<evidence type="ECO:0000256" key="9">
    <source>
        <dbReference type="RuleBase" id="RU004386"/>
    </source>
</evidence>
<keyword evidence="5 9" id="KW-0479">Metal-binding</keyword>
<evidence type="ECO:0000256" key="3">
    <source>
        <dbReference type="ARBA" id="ARBA00022438"/>
    </source>
</evidence>
<evidence type="ECO:0000256" key="5">
    <source>
        <dbReference type="ARBA" id="ARBA00022723"/>
    </source>
</evidence>
<keyword evidence="7 9" id="KW-0862">Zinc</keyword>
<keyword evidence="3 9" id="KW-0031">Aminopeptidase</keyword>
<comment type="cofactor">
    <cofactor evidence="1 10">
        <name>Zn(2+)</name>
        <dbReference type="ChEBI" id="CHEBI:29105"/>
    </cofactor>
</comment>
<dbReference type="NCBIfam" id="NF002759">
    <property type="entry name" value="PRK02813.1"/>
    <property type="match status" value="1"/>
</dbReference>